<sequence length="397" mass="44882">MTDVENYEAESTSQLENLPTEVLLQILAHIDDVHCLWNVITSSPASFRVFSQYSADIFWQSISESTITPQTQDIIRFVIQLRAGAHEETGLDETFRKIKDREAGIVLGKSEEAGYDFESRDASKVPSLSVLRSVLSTAAQVHCLTRSCIDHNLQQLIDAKARGRLEWAPEDERARKPSWVEEQRVLRAFWRLQLIFELKVAVTTSRVRDTPGTSDRANDFDIQSFYDSSNSNLKVAYHEVMTAIEYVRHLKTRTRNSSGSETYRLPQLAWPAKDIQPSSRRVPTSSAMRRSSLVLPADGLWIVDSMSRGAHSPIKYAGFEPYRALGFAIWDRHRLAELGLASPPGHGRVTGLGSYFSYWLRLLDARDLARAEEVMREVENQGGRLGPLQPMIQDNAS</sequence>
<dbReference type="PROSITE" id="PS50181">
    <property type="entry name" value="FBOX"/>
    <property type="match status" value="1"/>
</dbReference>
<dbReference type="OrthoDB" id="4358152at2759"/>
<dbReference type="Proteomes" id="UP000434172">
    <property type="component" value="Unassembled WGS sequence"/>
</dbReference>
<gene>
    <name evidence="2" type="ORF">GQ607_002794</name>
</gene>
<proteinExistence type="predicted"/>
<evidence type="ECO:0000313" key="3">
    <source>
        <dbReference type="Proteomes" id="UP000434172"/>
    </source>
</evidence>
<dbReference type="InterPro" id="IPR001810">
    <property type="entry name" value="F-box_dom"/>
</dbReference>
<dbReference type="EMBL" id="WOWK01000009">
    <property type="protein sequence ID" value="KAF0330027.1"/>
    <property type="molecule type" value="Genomic_DNA"/>
</dbReference>
<evidence type="ECO:0000259" key="1">
    <source>
        <dbReference type="PROSITE" id="PS50181"/>
    </source>
</evidence>
<dbReference type="AlphaFoldDB" id="A0A8H3WQB6"/>
<reference evidence="2 3" key="1">
    <citation type="submission" date="2019-12" db="EMBL/GenBank/DDBJ databases">
        <title>A genome sequence resource for the geographically widespread anthracnose pathogen Colletotrichum asianum.</title>
        <authorList>
            <person name="Meng Y."/>
        </authorList>
    </citation>
    <scope>NUCLEOTIDE SEQUENCE [LARGE SCALE GENOMIC DNA]</scope>
    <source>
        <strain evidence="2 3">ICMP 18580</strain>
    </source>
</reference>
<keyword evidence="3" id="KW-1185">Reference proteome</keyword>
<accession>A0A8H3WQB6</accession>
<evidence type="ECO:0000313" key="2">
    <source>
        <dbReference type="EMBL" id="KAF0330027.1"/>
    </source>
</evidence>
<feature type="domain" description="F-box" evidence="1">
    <location>
        <begin position="12"/>
        <end position="62"/>
    </location>
</feature>
<protein>
    <recommendedName>
        <fullName evidence="1">F-box domain-containing protein</fullName>
    </recommendedName>
</protein>
<organism evidence="2 3">
    <name type="scientific">Colletotrichum asianum</name>
    <dbReference type="NCBI Taxonomy" id="702518"/>
    <lineage>
        <taxon>Eukaryota</taxon>
        <taxon>Fungi</taxon>
        <taxon>Dikarya</taxon>
        <taxon>Ascomycota</taxon>
        <taxon>Pezizomycotina</taxon>
        <taxon>Sordariomycetes</taxon>
        <taxon>Hypocreomycetidae</taxon>
        <taxon>Glomerellales</taxon>
        <taxon>Glomerellaceae</taxon>
        <taxon>Colletotrichum</taxon>
        <taxon>Colletotrichum gloeosporioides species complex</taxon>
    </lineage>
</organism>
<name>A0A8H3WQB6_9PEZI</name>
<comment type="caution">
    <text evidence="2">The sequence shown here is derived from an EMBL/GenBank/DDBJ whole genome shotgun (WGS) entry which is preliminary data.</text>
</comment>